<protein>
    <submittedName>
        <fullName evidence="2">Uncharacterized protein</fullName>
    </submittedName>
</protein>
<dbReference type="EMBL" id="ML996692">
    <property type="protein sequence ID" value="KAF2401628.1"/>
    <property type="molecule type" value="Genomic_DNA"/>
</dbReference>
<feature type="region of interest" description="Disordered" evidence="1">
    <location>
        <begin position="1"/>
        <end position="28"/>
    </location>
</feature>
<sequence length="157" mass="18011">MESKAALRTTGRRPASCEMEPTRREKLPIPSEEVSCTPYFVVPQVQSVQEDTEERYCPPSATESYCFFASFLTVKRNRKPTTPKHLQAAIIHDCSCGHGRERRTVTPFPVFPRLWILNLLTKGSMPLHCWPTQRAEQQQRDNGITTRISLHIAVRLM</sequence>
<organism evidence="2 3">
    <name type="scientific">Trichodelitschia bisporula</name>
    <dbReference type="NCBI Taxonomy" id="703511"/>
    <lineage>
        <taxon>Eukaryota</taxon>
        <taxon>Fungi</taxon>
        <taxon>Dikarya</taxon>
        <taxon>Ascomycota</taxon>
        <taxon>Pezizomycotina</taxon>
        <taxon>Dothideomycetes</taxon>
        <taxon>Dothideomycetes incertae sedis</taxon>
        <taxon>Phaeotrichales</taxon>
        <taxon>Phaeotrichaceae</taxon>
        <taxon>Trichodelitschia</taxon>
    </lineage>
</organism>
<evidence type="ECO:0000313" key="2">
    <source>
        <dbReference type="EMBL" id="KAF2401628.1"/>
    </source>
</evidence>
<dbReference type="AlphaFoldDB" id="A0A6G1I005"/>
<keyword evidence="3" id="KW-1185">Reference proteome</keyword>
<evidence type="ECO:0000256" key="1">
    <source>
        <dbReference type="SAM" id="MobiDB-lite"/>
    </source>
</evidence>
<reference evidence="2" key="1">
    <citation type="journal article" date="2020" name="Stud. Mycol.">
        <title>101 Dothideomycetes genomes: a test case for predicting lifestyles and emergence of pathogens.</title>
        <authorList>
            <person name="Haridas S."/>
            <person name="Albert R."/>
            <person name="Binder M."/>
            <person name="Bloem J."/>
            <person name="Labutti K."/>
            <person name="Salamov A."/>
            <person name="Andreopoulos B."/>
            <person name="Baker S."/>
            <person name="Barry K."/>
            <person name="Bills G."/>
            <person name="Bluhm B."/>
            <person name="Cannon C."/>
            <person name="Castanera R."/>
            <person name="Culley D."/>
            <person name="Daum C."/>
            <person name="Ezra D."/>
            <person name="Gonzalez J."/>
            <person name="Henrissat B."/>
            <person name="Kuo A."/>
            <person name="Liang C."/>
            <person name="Lipzen A."/>
            <person name="Lutzoni F."/>
            <person name="Magnuson J."/>
            <person name="Mondo S."/>
            <person name="Nolan M."/>
            <person name="Ohm R."/>
            <person name="Pangilinan J."/>
            <person name="Park H.-J."/>
            <person name="Ramirez L."/>
            <person name="Alfaro M."/>
            <person name="Sun H."/>
            <person name="Tritt A."/>
            <person name="Yoshinaga Y."/>
            <person name="Zwiers L.-H."/>
            <person name="Turgeon B."/>
            <person name="Goodwin S."/>
            <person name="Spatafora J."/>
            <person name="Crous P."/>
            <person name="Grigoriev I."/>
        </authorList>
    </citation>
    <scope>NUCLEOTIDE SEQUENCE</scope>
    <source>
        <strain evidence="2">CBS 262.69</strain>
    </source>
</reference>
<evidence type="ECO:0000313" key="3">
    <source>
        <dbReference type="Proteomes" id="UP000799640"/>
    </source>
</evidence>
<name>A0A6G1I005_9PEZI</name>
<proteinExistence type="predicted"/>
<dbReference type="Proteomes" id="UP000799640">
    <property type="component" value="Unassembled WGS sequence"/>
</dbReference>
<gene>
    <name evidence="2" type="ORF">EJ06DRAFT_353151</name>
</gene>
<accession>A0A6G1I005</accession>